<dbReference type="RefSeq" id="WP_160801493.1">
    <property type="nucleotide sequence ID" value="NZ_WUUL01000006.1"/>
</dbReference>
<proteinExistence type="predicted"/>
<evidence type="ECO:0000313" key="1">
    <source>
        <dbReference type="EMBL" id="MXQ54135.1"/>
    </source>
</evidence>
<keyword evidence="2" id="KW-1185">Reference proteome</keyword>
<accession>A0A6I4VVI7</accession>
<comment type="caution">
    <text evidence="1">The sequence shown here is derived from an EMBL/GenBank/DDBJ whole genome shotgun (WGS) entry which is preliminary data.</text>
</comment>
<dbReference type="Gene3D" id="3.30.470.20">
    <property type="entry name" value="ATP-grasp fold, B domain"/>
    <property type="match status" value="1"/>
</dbReference>
<evidence type="ECO:0000313" key="2">
    <source>
        <dbReference type="Proteomes" id="UP000430692"/>
    </source>
</evidence>
<dbReference type="SUPFAM" id="SSF56059">
    <property type="entry name" value="Glutathione synthetase ATP-binding domain-like"/>
    <property type="match status" value="1"/>
</dbReference>
<organism evidence="1 2">
    <name type="scientific">Shimazuella alba</name>
    <dbReference type="NCBI Taxonomy" id="2690964"/>
    <lineage>
        <taxon>Bacteria</taxon>
        <taxon>Bacillati</taxon>
        <taxon>Bacillota</taxon>
        <taxon>Bacilli</taxon>
        <taxon>Bacillales</taxon>
        <taxon>Thermoactinomycetaceae</taxon>
        <taxon>Shimazuella</taxon>
    </lineage>
</organism>
<protein>
    <submittedName>
        <fullName evidence="1">YheC/YheD family protein</fullName>
    </submittedName>
</protein>
<dbReference type="AlphaFoldDB" id="A0A6I4VVI7"/>
<dbReference type="Proteomes" id="UP000430692">
    <property type="component" value="Unassembled WGS sequence"/>
</dbReference>
<dbReference type="Pfam" id="PF14398">
    <property type="entry name" value="ATPgrasp_YheCD"/>
    <property type="match status" value="1"/>
</dbReference>
<dbReference type="InterPro" id="IPR026838">
    <property type="entry name" value="YheC/D"/>
</dbReference>
<gene>
    <name evidence="1" type="ORF">GSM42_10495</name>
</gene>
<sequence length="372" mass="42891">MTPHFHQTIGIIVCTQKNTTKVPPFAESIYFFQLAKIAESHQLEVLIFNPKQINWTKRTVLTWYVEANKWKIGIRELPFVIYDRCYYTSTAHFQSYRPHILRIHHDSLVQFLGRALGGKIQTHNMLKTNRMIKPHLPETHLYKDPISVLSMLEKYQRICIKPNGGSHGIGVVSIEKQQGGFHLKGRTKRNQPFEKRILSESQFIVWIQSFIQNTRYLIQPFLSLYTKEGLPFDLRILVQKNAEQKWETTGKAIRIGKSKSVTSNLHGGGDAIKLEPFLAENFSIDQIEKVERQIDRLAKIVPPHIEKKHGKLVELGLDVGIDHHANVWIIEVNSKPGRSVFLRTGELETRKRSMELPVQYAKALLSQKVGGY</sequence>
<dbReference type="EMBL" id="WUUL01000006">
    <property type="protein sequence ID" value="MXQ54135.1"/>
    <property type="molecule type" value="Genomic_DNA"/>
</dbReference>
<reference evidence="1 2" key="1">
    <citation type="submission" date="2019-12" db="EMBL/GenBank/DDBJ databases">
        <title>Whole-genome analyses of novel actinobacteria.</title>
        <authorList>
            <person name="Sahin N."/>
            <person name="Saygin H."/>
        </authorList>
    </citation>
    <scope>NUCLEOTIDE SEQUENCE [LARGE SCALE GENOMIC DNA]</scope>
    <source>
        <strain evidence="1 2">KC615</strain>
    </source>
</reference>
<name>A0A6I4VVI7_9BACL</name>